<protein>
    <submittedName>
        <fullName evidence="1">Uncharacterized protein</fullName>
    </submittedName>
</protein>
<proteinExistence type="predicted"/>
<reference evidence="2" key="1">
    <citation type="journal article" date="2017" name="Nat. Ecol. Evol.">
        <title>Genome expansion and lineage-specific genetic innovations in the forest pathogenic fungi Armillaria.</title>
        <authorList>
            <person name="Sipos G."/>
            <person name="Prasanna A.N."/>
            <person name="Walter M.C."/>
            <person name="O'Connor E."/>
            <person name="Balint B."/>
            <person name="Krizsan K."/>
            <person name="Kiss B."/>
            <person name="Hess J."/>
            <person name="Varga T."/>
            <person name="Slot J."/>
            <person name="Riley R."/>
            <person name="Boka B."/>
            <person name="Rigling D."/>
            <person name="Barry K."/>
            <person name="Lee J."/>
            <person name="Mihaltcheva S."/>
            <person name="LaButti K."/>
            <person name="Lipzen A."/>
            <person name="Waldron R."/>
            <person name="Moloney N.M."/>
            <person name="Sperisen C."/>
            <person name="Kredics L."/>
            <person name="Vagvoelgyi C."/>
            <person name="Patrignani A."/>
            <person name="Fitzpatrick D."/>
            <person name="Nagy I."/>
            <person name="Doyle S."/>
            <person name="Anderson J.B."/>
            <person name="Grigoriev I.V."/>
            <person name="Gueldener U."/>
            <person name="Muensterkoetter M."/>
            <person name="Nagy L.G."/>
        </authorList>
    </citation>
    <scope>NUCLEOTIDE SEQUENCE [LARGE SCALE GENOMIC DNA]</scope>
    <source>
        <strain evidence="2">C18/9</strain>
    </source>
</reference>
<evidence type="ECO:0000313" key="1">
    <source>
        <dbReference type="EMBL" id="SJL09572.1"/>
    </source>
</evidence>
<organism evidence="1 2">
    <name type="scientific">Armillaria ostoyae</name>
    <name type="common">Armillaria root rot fungus</name>
    <dbReference type="NCBI Taxonomy" id="47428"/>
    <lineage>
        <taxon>Eukaryota</taxon>
        <taxon>Fungi</taxon>
        <taxon>Dikarya</taxon>
        <taxon>Basidiomycota</taxon>
        <taxon>Agaricomycotina</taxon>
        <taxon>Agaricomycetes</taxon>
        <taxon>Agaricomycetidae</taxon>
        <taxon>Agaricales</taxon>
        <taxon>Marasmiineae</taxon>
        <taxon>Physalacriaceae</taxon>
        <taxon>Armillaria</taxon>
    </lineage>
</organism>
<dbReference type="Proteomes" id="UP000219338">
    <property type="component" value="Unassembled WGS sequence"/>
</dbReference>
<sequence>MTSILHWFLISRTHYPIFLTKSTILSFSRFDKDPSWDEPSFPRNLRVFLVAIEFLLHRLSLPEPEYRTIHLSLTVAVGWICDQMFLSQEATAVIAVLEDILAPYVAPPLNVVSEWMMLFNNTILVYHSLTSIAPSASLLGFQSLVDFIGPLA</sequence>
<dbReference type="OrthoDB" id="10610716at2759"/>
<evidence type="ECO:0000313" key="2">
    <source>
        <dbReference type="Proteomes" id="UP000219338"/>
    </source>
</evidence>
<gene>
    <name evidence="1" type="ORF">ARMOST_12952</name>
</gene>
<name>A0A284RLE4_ARMOS</name>
<dbReference type="AlphaFoldDB" id="A0A284RLE4"/>
<keyword evidence="2" id="KW-1185">Reference proteome</keyword>
<dbReference type="EMBL" id="FUEG01000011">
    <property type="protein sequence ID" value="SJL09572.1"/>
    <property type="molecule type" value="Genomic_DNA"/>
</dbReference>
<accession>A0A284RLE4</accession>